<evidence type="ECO:0000313" key="2">
    <source>
        <dbReference type="EMBL" id="MCQ4119701.1"/>
    </source>
</evidence>
<reference evidence="2 3" key="1">
    <citation type="submission" date="2022-07" db="EMBL/GenBank/DDBJ databases">
        <title>Degradation activity of malathion, p-nitrophenol and potential low-temperature adaptation strategy of Rhodococcus sp. FXJ9.536.</title>
        <authorList>
            <person name="Huang J."/>
            <person name="Huang Y."/>
        </authorList>
    </citation>
    <scope>NUCLEOTIDE SEQUENCE [LARGE SCALE GENOMIC DNA]</scope>
    <source>
        <strain evidence="2 3">FXJ9.536</strain>
    </source>
</reference>
<keyword evidence="1" id="KW-1133">Transmembrane helix</keyword>
<proteinExistence type="predicted"/>
<organism evidence="2 3">
    <name type="scientific">Rhodococcus tibetensis</name>
    <dbReference type="NCBI Taxonomy" id="2965064"/>
    <lineage>
        <taxon>Bacteria</taxon>
        <taxon>Bacillati</taxon>
        <taxon>Actinomycetota</taxon>
        <taxon>Actinomycetes</taxon>
        <taxon>Mycobacteriales</taxon>
        <taxon>Nocardiaceae</taxon>
        <taxon>Rhodococcus</taxon>
    </lineage>
</organism>
<evidence type="ECO:0000256" key="1">
    <source>
        <dbReference type="SAM" id="Phobius"/>
    </source>
</evidence>
<protein>
    <submittedName>
        <fullName evidence="2">Uncharacterized protein</fullName>
    </submittedName>
</protein>
<gene>
    <name evidence="2" type="ORF">NOF53_11075</name>
</gene>
<evidence type="ECO:0000313" key="3">
    <source>
        <dbReference type="Proteomes" id="UP001524501"/>
    </source>
</evidence>
<dbReference type="Proteomes" id="UP001524501">
    <property type="component" value="Unassembled WGS sequence"/>
</dbReference>
<dbReference type="EMBL" id="JANFQF010000007">
    <property type="protein sequence ID" value="MCQ4119701.1"/>
    <property type="molecule type" value="Genomic_DNA"/>
</dbReference>
<keyword evidence="1" id="KW-0812">Transmembrane</keyword>
<sequence length="42" mass="4441">MTTVFVRVSVLSAAIAGTAALQRFLGRVGTRRTRGAPFHPNG</sequence>
<comment type="caution">
    <text evidence="2">The sequence shown here is derived from an EMBL/GenBank/DDBJ whole genome shotgun (WGS) entry which is preliminary data.</text>
</comment>
<keyword evidence="1" id="KW-0472">Membrane</keyword>
<feature type="transmembrane region" description="Helical" evidence="1">
    <location>
        <begin position="6"/>
        <end position="25"/>
    </location>
</feature>
<dbReference type="RefSeq" id="WP_255968124.1">
    <property type="nucleotide sequence ID" value="NZ_JANFQF010000007.1"/>
</dbReference>
<keyword evidence="3" id="KW-1185">Reference proteome</keyword>
<name>A0ABT1QBT3_9NOCA</name>
<accession>A0ABT1QBT3</accession>